<dbReference type="Proteomes" id="UP001347796">
    <property type="component" value="Unassembled WGS sequence"/>
</dbReference>
<reference evidence="2 3" key="1">
    <citation type="submission" date="2024-01" db="EMBL/GenBank/DDBJ databases">
        <title>The genome of the rayed Mediterranean limpet Patella caerulea (Linnaeus, 1758).</title>
        <authorList>
            <person name="Anh-Thu Weber A."/>
            <person name="Halstead-Nussloch G."/>
        </authorList>
    </citation>
    <scope>NUCLEOTIDE SEQUENCE [LARGE SCALE GENOMIC DNA]</scope>
    <source>
        <strain evidence="2">AATW-2023a</strain>
        <tissue evidence="2">Whole specimen</tissue>
    </source>
</reference>
<evidence type="ECO:0000313" key="3">
    <source>
        <dbReference type="Proteomes" id="UP001347796"/>
    </source>
</evidence>
<evidence type="ECO:0000256" key="1">
    <source>
        <dbReference type="SAM" id="MobiDB-lite"/>
    </source>
</evidence>
<keyword evidence="3" id="KW-1185">Reference proteome</keyword>
<dbReference type="EMBL" id="JAZGQO010000001">
    <property type="protein sequence ID" value="KAK6196351.1"/>
    <property type="molecule type" value="Genomic_DNA"/>
</dbReference>
<feature type="region of interest" description="Disordered" evidence="1">
    <location>
        <begin position="1"/>
        <end position="50"/>
    </location>
</feature>
<protein>
    <submittedName>
        <fullName evidence="2">Uncharacterized protein</fullName>
    </submittedName>
</protein>
<organism evidence="2 3">
    <name type="scientific">Patella caerulea</name>
    <name type="common">Rayed Mediterranean limpet</name>
    <dbReference type="NCBI Taxonomy" id="87958"/>
    <lineage>
        <taxon>Eukaryota</taxon>
        <taxon>Metazoa</taxon>
        <taxon>Spiralia</taxon>
        <taxon>Lophotrochozoa</taxon>
        <taxon>Mollusca</taxon>
        <taxon>Gastropoda</taxon>
        <taxon>Patellogastropoda</taxon>
        <taxon>Patelloidea</taxon>
        <taxon>Patellidae</taxon>
        <taxon>Patella</taxon>
    </lineage>
</organism>
<dbReference type="AlphaFoldDB" id="A0AAN8K7F3"/>
<comment type="caution">
    <text evidence="2">The sequence shown here is derived from an EMBL/GenBank/DDBJ whole genome shotgun (WGS) entry which is preliminary data.</text>
</comment>
<gene>
    <name evidence="2" type="ORF">SNE40_001592</name>
</gene>
<evidence type="ECO:0000313" key="2">
    <source>
        <dbReference type="EMBL" id="KAK6196351.1"/>
    </source>
</evidence>
<accession>A0AAN8K7F3</accession>
<name>A0AAN8K7F3_PATCE</name>
<sequence>MSKRAGSKRVGGSCTDERGGGDSSPDEDARPASAKLPRNRRDSVGGPMMSTAEDRLSFKKWSIRVWCYPPLVQLPPPWELCQLRMLILRLSYRNQRLPVYQRQ</sequence>
<proteinExistence type="predicted"/>